<feature type="transmembrane region" description="Helical" evidence="8">
    <location>
        <begin position="248"/>
        <end position="266"/>
    </location>
</feature>
<dbReference type="CDD" id="cd06173">
    <property type="entry name" value="MFS_MefA_like"/>
    <property type="match status" value="1"/>
</dbReference>
<keyword evidence="6 8" id="KW-0472">Membrane</keyword>
<name>A0A952FKM6_9PROT</name>
<sequence length="590" mass="63149">MQQAVGAKDDLRVERAAEPAPSGLLLPFVEALAHPLFRLVWLTGLFANLGDWAQSVAAAWELTVTEASPFLIALIQVATAVPLVLLSLPTGALADIYDRRKMILAGEACCVIGGLGLTVLGFLGLLEPVGLIGLTFLIAIGYALEGPAWQAAVGDMVPKPAVASAVLLNSINYNVARALGPAIGGFLLAWLGAPWVFLIATASFTGLLAAIWSWGWRPARTALPPETLRGAVTAGLRFARHSLVTRRVATRSFIFGFCASSVWALLPLLALDRLGTDAIGYGVLLGALGIGAVCGGFVVHPAREWLGTSWLISSSAFVFAAVLLVLGTVHITAVIIPVLFLGGIAWIAVVSTYNTAVQLLVPDWVKARAMAIYQMALYGGLALGSVVWGAVAESAGVAATLAASGMALVVGALWALRLRIPDIALIDLRPGPPRKIDLPAPPIDPRRDAVMVVIEYRVGPEQERDFVRTTTRLREVRLRNGASRWSLFRDAADRLKWSEIYFVDSWYEHLRLLARLTAADRELIDRVGRLHQGPPPPAVRHAISWRRRRRMAAVKPSVTKPPAAQPPADSVVKPEPEPGRSAPERAPTAS</sequence>
<feature type="transmembrane region" description="Helical" evidence="8">
    <location>
        <begin position="371"/>
        <end position="391"/>
    </location>
</feature>
<feature type="transmembrane region" description="Helical" evidence="8">
    <location>
        <begin position="102"/>
        <end position="123"/>
    </location>
</feature>
<dbReference type="GO" id="GO:0005886">
    <property type="term" value="C:plasma membrane"/>
    <property type="evidence" value="ECO:0007669"/>
    <property type="project" value="UniProtKB-SubCell"/>
</dbReference>
<evidence type="ECO:0000256" key="2">
    <source>
        <dbReference type="ARBA" id="ARBA00022448"/>
    </source>
</evidence>
<feature type="transmembrane region" description="Helical" evidence="8">
    <location>
        <begin position="331"/>
        <end position="350"/>
    </location>
</feature>
<dbReference type="PANTHER" id="PTHR23513">
    <property type="entry name" value="INTEGRAL MEMBRANE EFFLUX PROTEIN-RELATED"/>
    <property type="match status" value="1"/>
</dbReference>
<feature type="transmembrane region" description="Helical" evidence="8">
    <location>
        <begin position="195"/>
        <end position="214"/>
    </location>
</feature>
<dbReference type="EMBL" id="JAEKLZ010000234">
    <property type="protein sequence ID" value="MBW8726762.1"/>
    <property type="molecule type" value="Genomic_DNA"/>
</dbReference>
<comment type="subcellular location">
    <subcellularLocation>
        <location evidence="1">Cell membrane</location>
        <topology evidence="1">Multi-pass membrane protein</topology>
    </subcellularLocation>
</comment>
<dbReference type="AlphaFoldDB" id="A0A952FKM6"/>
<dbReference type="Gene3D" id="1.20.1250.20">
    <property type="entry name" value="MFS general substrate transporter like domains"/>
    <property type="match status" value="1"/>
</dbReference>
<evidence type="ECO:0000256" key="4">
    <source>
        <dbReference type="ARBA" id="ARBA00022692"/>
    </source>
</evidence>
<keyword evidence="4 8" id="KW-0812">Transmembrane</keyword>
<feature type="transmembrane region" description="Helical" evidence="8">
    <location>
        <begin position="70"/>
        <end position="90"/>
    </location>
</feature>
<feature type="transmembrane region" description="Helical" evidence="8">
    <location>
        <begin position="278"/>
        <end position="298"/>
    </location>
</feature>
<protein>
    <submittedName>
        <fullName evidence="10">MFS transporter</fullName>
    </submittedName>
</protein>
<comment type="caution">
    <text evidence="10">The sequence shown here is derived from an EMBL/GenBank/DDBJ whole genome shotgun (WGS) entry which is preliminary data.</text>
</comment>
<evidence type="ECO:0000256" key="8">
    <source>
        <dbReference type="SAM" id="Phobius"/>
    </source>
</evidence>
<evidence type="ECO:0000313" key="10">
    <source>
        <dbReference type="EMBL" id="MBW8726762.1"/>
    </source>
</evidence>
<evidence type="ECO:0000256" key="1">
    <source>
        <dbReference type="ARBA" id="ARBA00004651"/>
    </source>
</evidence>
<dbReference type="Pfam" id="PF05977">
    <property type="entry name" value="MFS_3"/>
    <property type="match status" value="1"/>
</dbReference>
<dbReference type="PROSITE" id="PS50850">
    <property type="entry name" value="MFS"/>
    <property type="match status" value="1"/>
</dbReference>
<evidence type="ECO:0000313" key="11">
    <source>
        <dbReference type="Proteomes" id="UP000700706"/>
    </source>
</evidence>
<evidence type="ECO:0000256" key="7">
    <source>
        <dbReference type="SAM" id="MobiDB-lite"/>
    </source>
</evidence>
<evidence type="ECO:0000259" key="9">
    <source>
        <dbReference type="PROSITE" id="PS50850"/>
    </source>
</evidence>
<dbReference type="SUPFAM" id="SSF103473">
    <property type="entry name" value="MFS general substrate transporter"/>
    <property type="match status" value="1"/>
</dbReference>
<dbReference type="InterPro" id="IPR020846">
    <property type="entry name" value="MFS_dom"/>
</dbReference>
<keyword evidence="5 8" id="KW-1133">Transmembrane helix</keyword>
<accession>A0A952FKM6</accession>
<dbReference type="PANTHER" id="PTHR23513:SF11">
    <property type="entry name" value="STAPHYLOFERRIN A TRANSPORTER"/>
    <property type="match status" value="1"/>
</dbReference>
<keyword evidence="3" id="KW-1003">Cell membrane</keyword>
<dbReference type="InterPro" id="IPR036259">
    <property type="entry name" value="MFS_trans_sf"/>
</dbReference>
<evidence type="ECO:0000256" key="5">
    <source>
        <dbReference type="ARBA" id="ARBA00022989"/>
    </source>
</evidence>
<proteinExistence type="predicted"/>
<dbReference type="InterPro" id="IPR010290">
    <property type="entry name" value="TM_effector"/>
</dbReference>
<gene>
    <name evidence="10" type="ORF">JF625_16650</name>
</gene>
<organism evidence="10 11">
    <name type="scientific">Inquilinus limosus</name>
    <dbReference type="NCBI Taxonomy" id="171674"/>
    <lineage>
        <taxon>Bacteria</taxon>
        <taxon>Pseudomonadati</taxon>
        <taxon>Pseudomonadota</taxon>
        <taxon>Alphaproteobacteria</taxon>
        <taxon>Rhodospirillales</taxon>
        <taxon>Rhodospirillaceae</taxon>
        <taxon>Inquilinus</taxon>
    </lineage>
</organism>
<dbReference type="GO" id="GO:0022857">
    <property type="term" value="F:transmembrane transporter activity"/>
    <property type="evidence" value="ECO:0007669"/>
    <property type="project" value="InterPro"/>
</dbReference>
<dbReference type="Proteomes" id="UP000700706">
    <property type="component" value="Unassembled WGS sequence"/>
</dbReference>
<keyword evidence="2" id="KW-0813">Transport</keyword>
<reference evidence="10" key="1">
    <citation type="submission" date="2020-06" db="EMBL/GenBank/DDBJ databases">
        <title>Stable isotope informed genome-resolved metagenomics uncovers potential trophic interactions in rhizosphere soil.</title>
        <authorList>
            <person name="Starr E.P."/>
            <person name="Shi S."/>
            <person name="Blazewicz S.J."/>
            <person name="Koch B.J."/>
            <person name="Probst A.J."/>
            <person name="Hungate B.A."/>
            <person name="Pett-Ridge J."/>
            <person name="Firestone M.K."/>
            <person name="Banfield J.F."/>
        </authorList>
    </citation>
    <scope>NUCLEOTIDE SEQUENCE</scope>
    <source>
        <strain evidence="10">YM_69_17</strain>
    </source>
</reference>
<feature type="domain" description="Major facilitator superfamily (MFS) profile" evidence="9">
    <location>
        <begin position="36"/>
        <end position="423"/>
    </location>
</feature>
<evidence type="ECO:0000256" key="6">
    <source>
        <dbReference type="ARBA" id="ARBA00023136"/>
    </source>
</evidence>
<feature type="transmembrane region" description="Helical" evidence="8">
    <location>
        <begin position="397"/>
        <end position="416"/>
    </location>
</feature>
<evidence type="ECO:0000256" key="3">
    <source>
        <dbReference type="ARBA" id="ARBA00022475"/>
    </source>
</evidence>
<feature type="transmembrane region" description="Helical" evidence="8">
    <location>
        <begin position="305"/>
        <end position="325"/>
    </location>
</feature>
<feature type="transmembrane region" description="Helical" evidence="8">
    <location>
        <begin position="129"/>
        <end position="149"/>
    </location>
</feature>
<feature type="region of interest" description="Disordered" evidence="7">
    <location>
        <begin position="551"/>
        <end position="590"/>
    </location>
</feature>